<dbReference type="Pfam" id="PF00675">
    <property type="entry name" value="Peptidase_M16"/>
    <property type="match status" value="1"/>
</dbReference>
<keyword evidence="5" id="KW-0378">Hydrolase</keyword>
<evidence type="ECO:0000313" key="11">
    <source>
        <dbReference type="EMBL" id="TWH90493.1"/>
    </source>
</evidence>
<organism evidence="11 12">
    <name type="scientific">Bradyrhizobium daqingense</name>
    <dbReference type="NCBI Taxonomy" id="993502"/>
    <lineage>
        <taxon>Bacteria</taxon>
        <taxon>Pseudomonadati</taxon>
        <taxon>Pseudomonadota</taxon>
        <taxon>Alphaproteobacteria</taxon>
        <taxon>Hyphomicrobiales</taxon>
        <taxon>Nitrobacteraceae</taxon>
        <taxon>Bradyrhizobium</taxon>
    </lineage>
</organism>
<dbReference type="GO" id="GO:0006508">
    <property type="term" value="P:proteolysis"/>
    <property type="evidence" value="ECO:0007669"/>
    <property type="project" value="UniProtKB-KW"/>
</dbReference>
<dbReference type="EMBL" id="VLKL01000075">
    <property type="protein sequence ID" value="TWH90493.1"/>
    <property type="molecule type" value="Genomic_DNA"/>
</dbReference>
<gene>
    <name evidence="11" type="ORF">IQ17_07473</name>
</gene>
<evidence type="ECO:0000259" key="9">
    <source>
        <dbReference type="Pfam" id="PF00675"/>
    </source>
</evidence>
<dbReference type="InterPro" id="IPR001431">
    <property type="entry name" value="Pept_M16_Zn_BS"/>
</dbReference>
<keyword evidence="7" id="KW-0482">Metalloprotease</keyword>
<dbReference type="Gene3D" id="3.30.830.10">
    <property type="entry name" value="Metalloenzyme, LuxS/M16 peptidase-like"/>
    <property type="match status" value="2"/>
</dbReference>
<accession>A0A562K5H7</accession>
<dbReference type="InterPro" id="IPR050626">
    <property type="entry name" value="Peptidase_M16"/>
</dbReference>
<dbReference type="PROSITE" id="PS00143">
    <property type="entry name" value="INSULINASE"/>
    <property type="match status" value="1"/>
</dbReference>
<evidence type="ECO:0000256" key="2">
    <source>
        <dbReference type="ARBA" id="ARBA00007261"/>
    </source>
</evidence>
<dbReference type="GO" id="GO:0046872">
    <property type="term" value="F:metal ion binding"/>
    <property type="evidence" value="ECO:0007669"/>
    <property type="project" value="UniProtKB-KW"/>
</dbReference>
<keyword evidence="4" id="KW-0479">Metal-binding</keyword>
<protein>
    <submittedName>
        <fullName evidence="11">Zinc protease</fullName>
    </submittedName>
</protein>
<dbReference type="AlphaFoldDB" id="A0A562K5H7"/>
<comment type="similarity">
    <text evidence="2 8">Belongs to the peptidase M16 family.</text>
</comment>
<keyword evidence="6" id="KW-0862">Zinc</keyword>
<reference evidence="11 12" key="1">
    <citation type="journal article" date="2015" name="Stand. Genomic Sci.">
        <title>Genomic Encyclopedia of Bacterial and Archaeal Type Strains, Phase III: the genomes of soil and plant-associated and newly described type strains.</title>
        <authorList>
            <person name="Whitman W.B."/>
            <person name="Woyke T."/>
            <person name="Klenk H.P."/>
            <person name="Zhou Y."/>
            <person name="Lilburn T.G."/>
            <person name="Beck B.J."/>
            <person name="De Vos P."/>
            <person name="Vandamme P."/>
            <person name="Eisen J.A."/>
            <person name="Garrity G."/>
            <person name="Hugenholtz P."/>
            <person name="Kyrpides N.C."/>
        </authorList>
    </citation>
    <scope>NUCLEOTIDE SEQUENCE [LARGE SCALE GENOMIC DNA]</scope>
    <source>
        <strain evidence="11 12">CGMCC 1.10947</strain>
    </source>
</reference>
<dbReference type="SUPFAM" id="SSF63411">
    <property type="entry name" value="LuxS/MPP-like metallohydrolase"/>
    <property type="match status" value="2"/>
</dbReference>
<keyword evidence="12" id="KW-1185">Reference proteome</keyword>
<proteinExistence type="inferred from homology"/>
<dbReference type="InterPro" id="IPR007863">
    <property type="entry name" value="Peptidase_M16_C"/>
</dbReference>
<feature type="domain" description="Peptidase M16 N-terminal" evidence="9">
    <location>
        <begin position="104"/>
        <end position="249"/>
    </location>
</feature>
<evidence type="ECO:0000256" key="5">
    <source>
        <dbReference type="ARBA" id="ARBA00022801"/>
    </source>
</evidence>
<sequence length="520" mass="57350">MTSMMTSFLIQTQLQCSLQKAVPIPQLTNDIDNDAASNRPHDRSFASKIRQRLLSMLPTSSPRTVVCVLALVLMRAFLIDGASAETLAKSMPLTSFTLGNGLQVVVIPDHRTPVVTQMIWYKVGSADEEPGKSGLAHFLEHLMFKGTEKHPRGEFSQNVFRVGGNDNASTSVDGTNYYQRVPKEQLPTMMEFEADRMTGLILKNEDVLPERDVVLEEYNMRVANSPGARLNEQIERALYLNHPYGRPIIGWRQEIEKLDREDALAFYRRFYAPNNAILVIAGDVEAADIRPLVERNFGAIPAQPAIPARRVRPQEPEPAAPRTVTLADPLVEQPSLRRYYLAPSATTAAAGESAALDVLAQLMGSGSNSYLYRALVVDKPLAVSASASYSSISLDPTQFSISAAPKPGVSFAEVEQVIDGVIADIAQNPIRAEDLERVKTQLIAEAIYAQDDQAVLASWYGGALTTGLSIEDIRSWPDRIRAVTAEQVRAVAQKWLEKKRSVTGYLIKDTSAAKREEKRS</sequence>
<evidence type="ECO:0000256" key="7">
    <source>
        <dbReference type="ARBA" id="ARBA00023049"/>
    </source>
</evidence>
<dbReference type="PANTHER" id="PTHR43690">
    <property type="entry name" value="NARDILYSIN"/>
    <property type="match status" value="1"/>
</dbReference>
<dbReference type="InterPro" id="IPR011765">
    <property type="entry name" value="Pept_M16_N"/>
</dbReference>
<dbReference type="GO" id="GO:0004222">
    <property type="term" value="F:metalloendopeptidase activity"/>
    <property type="evidence" value="ECO:0007669"/>
    <property type="project" value="InterPro"/>
</dbReference>
<evidence type="ECO:0000256" key="4">
    <source>
        <dbReference type="ARBA" id="ARBA00022723"/>
    </source>
</evidence>
<keyword evidence="3 11" id="KW-0645">Protease</keyword>
<evidence type="ECO:0000256" key="6">
    <source>
        <dbReference type="ARBA" id="ARBA00022833"/>
    </source>
</evidence>
<dbReference type="PANTHER" id="PTHR43690:SF17">
    <property type="entry name" value="PROTEIN YHJJ"/>
    <property type="match status" value="1"/>
</dbReference>
<feature type="domain" description="Peptidase M16 C-terminal" evidence="10">
    <location>
        <begin position="257"/>
        <end position="442"/>
    </location>
</feature>
<comment type="cofactor">
    <cofactor evidence="1">
        <name>Zn(2+)</name>
        <dbReference type="ChEBI" id="CHEBI:29105"/>
    </cofactor>
</comment>
<evidence type="ECO:0000256" key="3">
    <source>
        <dbReference type="ARBA" id="ARBA00022670"/>
    </source>
</evidence>
<evidence type="ECO:0000256" key="1">
    <source>
        <dbReference type="ARBA" id="ARBA00001947"/>
    </source>
</evidence>
<name>A0A562K5H7_9BRAD</name>
<evidence type="ECO:0000259" key="10">
    <source>
        <dbReference type="Pfam" id="PF05193"/>
    </source>
</evidence>
<dbReference type="Proteomes" id="UP000317176">
    <property type="component" value="Unassembled WGS sequence"/>
</dbReference>
<dbReference type="Pfam" id="PF05193">
    <property type="entry name" value="Peptidase_M16_C"/>
    <property type="match status" value="1"/>
</dbReference>
<evidence type="ECO:0000256" key="8">
    <source>
        <dbReference type="RuleBase" id="RU004447"/>
    </source>
</evidence>
<dbReference type="InterPro" id="IPR011249">
    <property type="entry name" value="Metalloenz_LuxS/M16"/>
</dbReference>
<comment type="caution">
    <text evidence="11">The sequence shown here is derived from an EMBL/GenBank/DDBJ whole genome shotgun (WGS) entry which is preliminary data.</text>
</comment>
<evidence type="ECO:0000313" key="12">
    <source>
        <dbReference type="Proteomes" id="UP000317176"/>
    </source>
</evidence>